<dbReference type="InterPro" id="IPR002885">
    <property type="entry name" value="PPR_rpt"/>
</dbReference>
<dbReference type="GO" id="GO:0009451">
    <property type="term" value="P:RNA modification"/>
    <property type="evidence" value="ECO:0007669"/>
    <property type="project" value="InterPro"/>
</dbReference>
<dbReference type="GO" id="GO:0003723">
    <property type="term" value="F:RNA binding"/>
    <property type="evidence" value="ECO:0007669"/>
    <property type="project" value="InterPro"/>
</dbReference>
<feature type="repeat" description="PPR" evidence="2">
    <location>
        <begin position="424"/>
        <end position="458"/>
    </location>
</feature>
<evidence type="ECO:0000313" key="4">
    <source>
        <dbReference type="EMBL" id="KAI5075933.1"/>
    </source>
</evidence>
<dbReference type="PROSITE" id="PS51375">
    <property type="entry name" value="PPR"/>
    <property type="match status" value="6"/>
</dbReference>
<sequence length="1087" mass="120296">MSVRRPSWKRSSLLFDDANLQKRKENCEMVSTHNVCIGDQLAAFDHFDRKGVAIPDHDIYNLLHVCSDHQNLVAGKCLVSLIICNKVDAISLFGDHLIRFFSGYGCLQDAHAVFCKIAKPTVYTWQAIISSYVILGEGEMALTLYASMQKSGVSPNVFIFSSVFKACTSLSLLHQGKVLHDQMLRCGLKVDLALGNALLDMYAKLGDVGAAQIVFDSLPERDVVSWTTMIAGFVQLGFAIAALQWFSRMQEKGILPNRITLVCIVKACSAASLLQQGRIIHDKIMRRGFDMGVTMTNMLIDFYVKCKCLREAKLLFNSLQKRDAVSWGALMSGYAQHGQDHLVFECFYEILSKGIQPNEFIFICALKVASKLEALREGQEIHDVLLGHKLEQDTQVGNALVDMYSKCGCLDDAHCVFIKVELKSETSWGAIMSGFTQQGDSGRALEIFQELHSKGFKANNFILSCALKACGSKGHFVQGKLIHFQIIASSMEADAVVGNAIVDMYAKCGSVFEARKVFNNLTFRNTTTWGTMIIGYTQNGFGTLAIELFEKMQQDGACPNDIIISAILKACGSVKAIIEGERIYDLIMRAGHDSNLVLTNALIAMYVQCHCLPEAQRVFDILPYRDNVSWGTIVTGYAECSLNVFALLLFGRMMKEGFKANEVVFLGVLRACASVGALKQGKLVHDTIVQAGLDTDKLISSTIVDMYSKCGSLQDTYNVFEGMAERDGVTWGIMSAACAHHGNWGLSRHYLEGMQQRSLELPRILCSSMLSAFSRVGHVSEAQEFFQLIPVENALAPCNEYDNCMVDILGRAGFLEEAKSVLRTVPVAPNAIGYTSLLDSCKTHGEVDVARACADKVAWLHPNTAAVYALMSNLYSESHLMKAVSNVQDLRACLNAWKKPGLAWINVEGTIHEFCVGDRGSSNRETICLLLKRLLGASKVEGFVPNLESSAGSECMPEDVSEHLNSSMFLSKLKSTALPNLLSAIRWSFCTFFCWSTVCAWVHARLRTSMYMHAQTCVSEQCICALCVHLLFLSTPWDACVCVIPTRSSLGIRKCWIRAKRKEIMPLKNCKTNSINSQVCSIYYNFL</sequence>
<dbReference type="Pfam" id="PF13041">
    <property type="entry name" value="PPR_2"/>
    <property type="match status" value="2"/>
</dbReference>
<proteinExistence type="predicted"/>
<name>A0A9D4UYI2_ADICA</name>
<feature type="repeat" description="PPR" evidence="2">
    <location>
        <begin position="121"/>
        <end position="155"/>
    </location>
</feature>
<dbReference type="OrthoDB" id="10406067at2759"/>
<dbReference type="GO" id="GO:0048731">
    <property type="term" value="P:system development"/>
    <property type="evidence" value="ECO:0007669"/>
    <property type="project" value="UniProtKB-ARBA"/>
</dbReference>
<evidence type="ECO:0008006" key="6">
    <source>
        <dbReference type="Google" id="ProtNLM"/>
    </source>
</evidence>
<keyword evidence="1" id="KW-0677">Repeat</keyword>
<dbReference type="Pfam" id="PF01535">
    <property type="entry name" value="PPR"/>
    <property type="match status" value="9"/>
</dbReference>
<evidence type="ECO:0000256" key="3">
    <source>
        <dbReference type="SAM" id="Phobius"/>
    </source>
</evidence>
<dbReference type="AlphaFoldDB" id="A0A9D4UYI2"/>
<feature type="repeat" description="PPR" evidence="2">
    <location>
        <begin position="323"/>
        <end position="357"/>
    </location>
</feature>
<keyword evidence="3" id="KW-0472">Membrane</keyword>
<dbReference type="InterPro" id="IPR046960">
    <property type="entry name" value="PPR_At4g14850-like_plant"/>
</dbReference>
<evidence type="ECO:0000256" key="1">
    <source>
        <dbReference type="ARBA" id="ARBA00022737"/>
    </source>
</evidence>
<feature type="repeat" description="PPR" evidence="2">
    <location>
        <begin position="525"/>
        <end position="559"/>
    </location>
</feature>
<evidence type="ECO:0000313" key="5">
    <source>
        <dbReference type="Proteomes" id="UP000886520"/>
    </source>
</evidence>
<dbReference type="InterPro" id="IPR011990">
    <property type="entry name" value="TPR-like_helical_dom_sf"/>
</dbReference>
<dbReference type="FunFam" id="1.25.40.10:FF:000344">
    <property type="entry name" value="Pentatricopeptide repeat-containing protein"/>
    <property type="match status" value="2"/>
</dbReference>
<feature type="repeat" description="PPR" evidence="2">
    <location>
        <begin position="222"/>
        <end position="256"/>
    </location>
</feature>
<accession>A0A9D4UYI2</accession>
<feature type="transmembrane region" description="Helical" evidence="3">
    <location>
        <begin position="223"/>
        <end position="246"/>
    </location>
</feature>
<dbReference type="PANTHER" id="PTHR47926">
    <property type="entry name" value="PENTATRICOPEPTIDE REPEAT-CONTAINING PROTEIN"/>
    <property type="match status" value="1"/>
</dbReference>
<protein>
    <recommendedName>
        <fullName evidence="6">Pentatricopeptide repeat-containing protein</fullName>
    </recommendedName>
</protein>
<dbReference type="PANTHER" id="PTHR47926:SF533">
    <property type="entry name" value="DYW DOMAIN-CONTAINING PROTEIN"/>
    <property type="match status" value="1"/>
</dbReference>
<dbReference type="FunFam" id="1.25.40.10:FF:000158">
    <property type="entry name" value="pentatricopeptide repeat-containing protein At2g33680"/>
    <property type="match status" value="1"/>
</dbReference>
<dbReference type="Proteomes" id="UP000886520">
    <property type="component" value="Chromosome 9"/>
</dbReference>
<dbReference type="Gene3D" id="1.25.40.10">
    <property type="entry name" value="Tetratricopeptide repeat domain"/>
    <property type="match status" value="6"/>
</dbReference>
<keyword evidence="3" id="KW-0812">Transmembrane</keyword>
<dbReference type="NCBIfam" id="TIGR00756">
    <property type="entry name" value="PPR"/>
    <property type="match status" value="5"/>
</dbReference>
<organism evidence="4 5">
    <name type="scientific">Adiantum capillus-veneris</name>
    <name type="common">Maidenhair fern</name>
    <dbReference type="NCBI Taxonomy" id="13818"/>
    <lineage>
        <taxon>Eukaryota</taxon>
        <taxon>Viridiplantae</taxon>
        <taxon>Streptophyta</taxon>
        <taxon>Embryophyta</taxon>
        <taxon>Tracheophyta</taxon>
        <taxon>Polypodiopsida</taxon>
        <taxon>Polypodiidae</taxon>
        <taxon>Polypodiales</taxon>
        <taxon>Pteridineae</taxon>
        <taxon>Pteridaceae</taxon>
        <taxon>Vittarioideae</taxon>
        <taxon>Adiantum</taxon>
    </lineage>
</organism>
<feature type="repeat" description="PPR" evidence="2">
    <location>
        <begin position="626"/>
        <end position="660"/>
    </location>
</feature>
<comment type="caution">
    <text evidence="4">The sequence shown here is derived from an EMBL/GenBank/DDBJ whole genome shotgun (WGS) entry which is preliminary data.</text>
</comment>
<reference evidence="4" key="1">
    <citation type="submission" date="2021-01" db="EMBL/GenBank/DDBJ databases">
        <title>Adiantum capillus-veneris genome.</title>
        <authorList>
            <person name="Fang Y."/>
            <person name="Liao Q."/>
        </authorList>
    </citation>
    <scope>NUCLEOTIDE SEQUENCE</scope>
    <source>
        <strain evidence="4">H3</strain>
        <tissue evidence="4">Leaf</tissue>
    </source>
</reference>
<dbReference type="EMBL" id="JABFUD020000009">
    <property type="protein sequence ID" value="KAI5075933.1"/>
    <property type="molecule type" value="Genomic_DNA"/>
</dbReference>
<gene>
    <name evidence="4" type="ORF">GOP47_0010009</name>
</gene>
<keyword evidence="3" id="KW-1133">Transmembrane helix</keyword>
<keyword evidence="5" id="KW-1185">Reference proteome</keyword>
<evidence type="ECO:0000256" key="2">
    <source>
        <dbReference type="PROSITE-ProRule" id="PRU00708"/>
    </source>
</evidence>